<gene>
    <name evidence="2" type="ORF">ABB07_37800</name>
</gene>
<feature type="region of interest" description="Disordered" evidence="1">
    <location>
        <begin position="72"/>
        <end position="113"/>
    </location>
</feature>
<sequence length="134" mass="14335">MAIRDWATHAPAAATPGTTRAIAHFVGQVLADAPKDVAQAPQALHDDQVQRTRAVVDTEVTLHRLPHHRTGWMRTRCGGAHPTGGDRASGAHHRPPRRCHGSDSAPRPLTDPLRSQVTAADARLTTWPSCGVTG</sequence>
<keyword evidence="3" id="KW-1185">Reference proteome</keyword>
<accession>A0ABM5TWS7</accession>
<reference evidence="2 3" key="1">
    <citation type="journal article" date="2015" name="ISME J.">
        <title>Draft Genome Sequence of Streptomyces incarnatus NRRL8089, which Produces the Nucleoside Antibiotic Sinefungin.</title>
        <authorList>
            <person name="Oshima K."/>
            <person name="Hattori M."/>
            <person name="Shimizu H."/>
            <person name="Fukuda K."/>
            <person name="Nemoto M."/>
            <person name="Inagaki K."/>
            <person name="Tamura T."/>
        </authorList>
    </citation>
    <scope>NUCLEOTIDE SEQUENCE [LARGE SCALE GENOMIC DNA]</scope>
    <source>
        <strain evidence="2 3">NRRL 8089</strain>
    </source>
</reference>
<name>A0ABM5TWS7_9ACTN</name>
<evidence type="ECO:0000313" key="2">
    <source>
        <dbReference type="EMBL" id="AKJ15614.1"/>
    </source>
</evidence>
<dbReference type="Proteomes" id="UP000035366">
    <property type="component" value="Chromosome"/>
</dbReference>
<dbReference type="EMBL" id="CP011497">
    <property type="protein sequence ID" value="AKJ15614.1"/>
    <property type="molecule type" value="Genomic_DNA"/>
</dbReference>
<evidence type="ECO:0000256" key="1">
    <source>
        <dbReference type="SAM" id="MobiDB-lite"/>
    </source>
</evidence>
<protein>
    <submittedName>
        <fullName evidence="2">Uncharacterized protein</fullName>
    </submittedName>
</protein>
<organism evidence="2 3">
    <name type="scientific">Streptomyces incarnatus</name>
    <dbReference type="NCBI Taxonomy" id="665007"/>
    <lineage>
        <taxon>Bacteria</taxon>
        <taxon>Bacillati</taxon>
        <taxon>Actinomycetota</taxon>
        <taxon>Actinomycetes</taxon>
        <taxon>Kitasatosporales</taxon>
        <taxon>Streptomycetaceae</taxon>
        <taxon>Streptomyces</taxon>
    </lineage>
</organism>
<evidence type="ECO:0000313" key="3">
    <source>
        <dbReference type="Proteomes" id="UP000035366"/>
    </source>
</evidence>
<proteinExistence type="predicted"/>
<feature type="compositionally biased region" description="Basic residues" evidence="1">
    <location>
        <begin position="90"/>
        <end position="99"/>
    </location>
</feature>